<evidence type="ECO:0000313" key="8">
    <source>
        <dbReference type="EMBL" id="URA09566.1"/>
    </source>
</evidence>
<dbReference type="InterPro" id="IPR036052">
    <property type="entry name" value="TrpB-like_PALP_sf"/>
</dbReference>
<proteinExistence type="inferred from homology"/>
<dbReference type="Gene3D" id="3.90.1380.10">
    <property type="entry name" value="Threonine synthase, N-terminal domain"/>
    <property type="match status" value="1"/>
</dbReference>
<evidence type="ECO:0000256" key="2">
    <source>
        <dbReference type="ARBA" id="ARBA00005517"/>
    </source>
</evidence>
<dbReference type="PANTHER" id="PTHR43515:SF1">
    <property type="entry name" value="THREONINE SYNTHASE-LIKE 1"/>
    <property type="match status" value="1"/>
</dbReference>
<dbReference type="RefSeq" id="WP_271434700.1">
    <property type="nucleotide sequence ID" value="NZ_CP073355.1"/>
</dbReference>
<evidence type="ECO:0000259" key="7">
    <source>
        <dbReference type="Pfam" id="PF14821"/>
    </source>
</evidence>
<keyword evidence="8" id="KW-0456">Lyase</keyword>
<dbReference type="KEGG" id="taqu:KDW03_08730"/>
<dbReference type="NCBIfam" id="TIGR00260">
    <property type="entry name" value="thrC"/>
    <property type="match status" value="1"/>
</dbReference>
<evidence type="ECO:0000256" key="3">
    <source>
        <dbReference type="ARBA" id="ARBA00022898"/>
    </source>
</evidence>
<dbReference type="Pfam" id="PF00291">
    <property type="entry name" value="PALP"/>
    <property type="match status" value="1"/>
</dbReference>
<feature type="domain" description="Threonine synthase N-terminal" evidence="7">
    <location>
        <begin position="2"/>
        <end position="81"/>
    </location>
</feature>
<evidence type="ECO:0000313" key="9">
    <source>
        <dbReference type="Proteomes" id="UP001056539"/>
    </source>
</evidence>
<dbReference type="SUPFAM" id="SSF53686">
    <property type="entry name" value="Tryptophan synthase beta subunit-like PLP-dependent enzymes"/>
    <property type="match status" value="1"/>
</dbReference>
<dbReference type="InterPro" id="IPR004450">
    <property type="entry name" value="Thr_synthase-like"/>
</dbReference>
<dbReference type="Gene3D" id="3.40.50.1100">
    <property type="match status" value="2"/>
</dbReference>
<accession>A0AAX3BBS2</accession>
<keyword evidence="3 5" id="KW-0663">Pyridoxal phosphate</keyword>
<dbReference type="GO" id="GO:0004795">
    <property type="term" value="F:threonine synthase activity"/>
    <property type="evidence" value="ECO:0007669"/>
    <property type="project" value="UniProtKB-UniRule"/>
</dbReference>
<dbReference type="Pfam" id="PF14821">
    <property type="entry name" value="Thr_synth_N"/>
    <property type="match status" value="1"/>
</dbReference>
<evidence type="ECO:0000259" key="6">
    <source>
        <dbReference type="Pfam" id="PF00291"/>
    </source>
</evidence>
<dbReference type="EMBL" id="CP073355">
    <property type="protein sequence ID" value="URA09566.1"/>
    <property type="molecule type" value="Genomic_DNA"/>
</dbReference>
<dbReference type="InterPro" id="IPR037158">
    <property type="entry name" value="Thr_synth_N_sf"/>
</dbReference>
<evidence type="ECO:0000256" key="5">
    <source>
        <dbReference type="PIRSR" id="PIRSR604450-51"/>
    </source>
</evidence>
<dbReference type="GO" id="GO:0009088">
    <property type="term" value="P:threonine biosynthetic process"/>
    <property type="evidence" value="ECO:0007669"/>
    <property type="project" value="UniProtKB-UniRule"/>
</dbReference>
<dbReference type="CDD" id="cd01560">
    <property type="entry name" value="Thr-synth_2"/>
    <property type="match status" value="1"/>
</dbReference>
<protein>
    <recommendedName>
        <fullName evidence="4">Threonine synthase</fullName>
        <ecNumber evidence="4">4.2.3.1</ecNumber>
    </recommendedName>
</protein>
<feature type="domain" description="Tryptophan synthase beta chain-like PALP" evidence="6">
    <location>
        <begin position="107"/>
        <end position="411"/>
    </location>
</feature>
<dbReference type="PANTHER" id="PTHR43515">
    <property type="entry name" value="THREONINE SYNTHASE-LIKE 1"/>
    <property type="match status" value="1"/>
</dbReference>
<dbReference type="Proteomes" id="UP001056539">
    <property type="component" value="Chromosome"/>
</dbReference>
<organism evidence="8 9">
    <name type="scientific">Thermospira aquatica</name>
    <dbReference type="NCBI Taxonomy" id="2828656"/>
    <lineage>
        <taxon>Bacteria</taxon>
        <taxon>Pseudomonadati</taxon>
        <taxon>Spirochaetota</taxon>
        <taxon>Spirochaetia</taxon>
        <taxon>Brevinematales</taxon>
        <taxon>Thermospiraceae</taxon>
        <taxon>Thermospira</taxon>
    </lineage>
</organism>
<comment type="similarity">
    <text evidence="2">Belongs to the threonine synthase family.</text>
</comment>
<sequence>MRYISSRGNYPEIGISEAITTGMVPRGGLFLPENIPEMNFSFLLHTNDYREIGYRVLEPYFCHGEKHFTEEELRSSLEVAYRSTNFDTPEIAPVTVLSNNIGILELWHGPTAAFKDMALQILPHWLVIAKKKLNQKTVTIILVATSGDTGKAALEGFKNIPGTEIYVFFPDEGVSLVQKLQMLTTEGVNTRVIAVEGNFDDCQTMVKEIFANQDFKSKLATRQYKLSSANSINWGRLAPQIVYYVWGYVQLIRKLGLGIGHEIDVVVPTGNFGNILAAYYAKRMGLPIRRLICASNQNNVLTDFLRTGVYDRQRPFYKTYSPSMDILISSNLERFLAEVTKHNFLKIQNWYMELQQQGRFKVDSTTLAAIREVMSGYWTSEVQTLETIREVYHKENYLLDPHTAVAYHGLKQYWEDEEKKVPTLICSTASPFKFNGAIYQALFESEPPADEFAAIERIVEYTHLEPHRAVKTLQGKVVLHRDHIQPSEGLSYLEKKLFSKKHIRLKKPSHS</sequence>
<dbReference type="EC" id="4.2.3.1" evidence="4"/>
<dbReference type="GO" id="GO:0005737">
    <property type="term" value="C:cytoplasm"/>
    <property type="evidence" value="ECO:0007669"/>
    <property type="project" value="TreeGrafter"/>
</dbReference>
<name>A0AAX3BBS2_9SPIR</name>
<gene>
    <name evidence="8" type="ORF">KDW03_08730</name>
</gene>
<evidence type="ECO:0000256" key="4">
    <source>
        <dbReference type="NCBIfam" id="TIGR00260"/>
    </source>
</evidence>
<dbReference type="AlphaFoldDB" id="A0AAX3BBS2"/>
<keyword evidence="9" id="KW-1185">Reference proteome</keyword>
<reference evidence="8" key="1">
    <citation type="submission" date="2021-04" db="EMBL/GenBank/DDBJ databases">
        <authorList>
            <person name="Postec A."/>
        </authorList>
    </citation>
    <scope>NUCLEOTIDE SEQUENCE</scope>
    <source>
        <strain evidence="8">F1F22</strain>
    </source>
</reference>
<dbReference type="InterPro" id="IPR001926">
    <property type="entry name" value="TrpB-like_PALP"/>
</dbReference>
<reference evidence="8" key="2">
    <citation type="submission" date="2022-06" db="EMBL/GenBank/DDBJ databases">
        <title>Thermospira aquatica gen. nov., sp. nov.</title>
        <authorList>
            <person name="Ben Ali Gam Z."/>
            <person name="Labat M."/>
        </authorList>
    </citation>
    <scope>NUCLEOTIDE SEQUENCE</scope>
    <source>
        <strain evidence="8">F1F22</strain>
    </source>
</reference>
<dbReference type="InterPro" id="IPR029144">
    <property type="entry name" value="Thr_synth_N"/>
</dbReference>
<feature type="modified residue" description="N6-(pyridoxal phosphate)lysine" evidence="5">
    <location>
        <position position="115"/>
    </location>
</feature>
<evidence type="ECO:0000256" key="1">
    <source>
        <dbReference type="ARBA" id="ARBA00001933"/>
    </source>
</evidence>
<comment type="cofactor">
    <cofactor evidence="1 5">
        <name>pyridoxal 5'-phosphate</name>
        <dbReference type="ChEBI" id="CHEBI:597326"/>
    </cofactor>
</comment>